<dbReference type="AlphaFoldDB" id="A0A3N0DXZ9"/>
<evidence type="ECO:0000313" key="1">
    <source>
        <dbReference type="EMBL" id="RNL80343.1"/>
    </source>
</evidence>
<dbReference type="OrthoDB" id="9148135at2"/>
<comment type="caution">
    <text evidence="1">The sequence shown here is derived from an EMBL/GenBank/DDBJ whole genome shotgun (WGS) entry which is preliminary data.</text>
</comment>
<dbReference type="PANTHER" id="PTHR38479">
    <property type="entry name" value="LMO0824 PROTEIN"/>
    <property type="match status" value="1"/>
</dbReference>
<dbReference type="Pfam" id="PF06224">
    <property type="entry name" value="AlkZ-like"/>
    <property type="match status" value="1"/>
</dbReference>
<dbReference type="PANTHER" id="PTHR38479:SF2">
    <property type="entry name" value="WINGED HELIX DNA-BINDING DOMAIN-CONTAINING PROTEIN"/>
    <property type="match status" value="1"/>
</dbReference>
<gene>
    <name evidence="1" type="ORF">EFL95_07000</name>
</gene>
<accession>A0A3N0DXZ9</accession>
<sequence>MNTVRAISDEQRRARLARRHGLATGFASVEAATDAMTCWHATEPASVYLSAWARTGCTRDDLHRALYVDRTVVRQLAMRRTAFAFPRDLLPAVWGSASARVAVQQEGQLARDVVKHGVTANGEEWVEQACAAVLHHLRTAGPTTTAQLREALPMLEARMSLSPDKKWGAEVSVAPRVLTTLAASGVVVRGENDGGWKTSRPRWTATEDWLPGIGPAWDEADGYAALVRSWLHTFGPGTEADIVWWLGATKAAVRRALVDVDAVEVGLDSGESGYLLPDDLDDEPAPGDWGSLLPALDPTTMGWKQRDWYLGPHAEAIFDRNGNGGPTAWWNGRIVGGWRQESDGTVVVVPAEELTAKAAKALGAQAEELTAWLDGDVVNSIYQSPLVRRGI</sequence>
<keyword evidence="2" id="KW-1185">Reference proteome</keyword>
<protein>
    <submittedName>
        <fullName evidence="1">Winged helix DNA-binding domain-containing protein</fullName>
    </submittedName>
</protein>
<keyword evidence="1" id="KW-0238">DNA-binding</keyword>
<evidence type="ECO:0000313" key="2">
    <source>
        <dbReference type="Proteomes" id="UP000277094"/>
    </source>
</evidence>
<dbReference type="GO" id="GO:0003677">
    <property type="term" value="F:DNA binding"/>
    <property type="evidence" value="ECO:0007669"/>
    <property type="project" value="UniProtKB-KW"/>
</dbReference>
<dbReference type="Proteomes" id="UP000277094">
    <property type="component" value="Unassembled WGS sequence"/>
</dbReference>
<dbReference type="InterPro" id="IPR009351">
    <property type="entry name" value="AlkZ-like"/>
</dbReference>
<organism evidence="1 2">
    <name type="scientific">Nocardioides marmorisolisilvae</name>
    <dbReference type="NCBI Taxonomy" id="1542737"/>
    <lineage>
        <taxon>Bacteria</taxon>
        <taxon>Bacillati</taxon>
        <taxon>Actinomycetota</taxon>
        <taxon>Actinomycetes</taxon>
        <taxon>Propionibacteriales</taxon>
        <taxon>Nocardioidaceae</taxon>
        <taxon>Nocardioides</taxon>
    </lineage>
</organism>
<name>A0A3N0DXZ9_9ACTN</name>
<dbReference type="EMBL" id="RJSG01000002">
    <property type="protein sequence ID" value="RNL80343.1"/>
    <property type="molecule type" value="Genomic_DNA"/>
</dbReference>
<proteinExistence type="predicted"/>
<reference evidence="1 2" key="1">
    <citation type="submission" date="2018-11" db="EMBL/GenBank/DDBJ databases">
        <authorList>
            <person name="Li F."/>
        </authorList>
    </citation>
    <scope>NUCLEOTIDE SEQUENCE [LARGE SCALE GENOMIC DNA]</scope>
    <source>
        <strain evidence="1 2">KIS18-7</strain>
    </source>
</reference>